<evidence type="ECO:0000313" key="3">
    <source>
        <dbReference type="Proteomes" id="UP000886595"/>
    </source>
</evidence>
<reference evidence="2 3" key="1">
    <citation type="submission" date="2020-02" db="EMBL/GenBank/DDBJ databases">
        <authorList>
            <person name="Ma Q."/>
            <person name="Huang Y."/>
            <person name="Song X."/>
            <person name="Pei D."/>
        </authorList>
    </citation>
    <scope>NUCLEOTIDE SEQUENCE [LARGE SCALE GENOMIC DNA]</scope>
    <source>
        <strain evidence="2">Sxm20200214</strain>
        <tissue evidence="2">Leaf</tissue>
    </source>
</reference>
<evidence type="ECO:0000313" key="2">
    <source>
        <dbReference type="EMBL" id="KAG2298816.1"/>
    </source>
</evidence>
<name>A0A8X7V2K2_BRACI</name>
<dbReference type="EMBL" id="JAAMPC010000008">
    <property type="protein sequence ID" value="KAG2298816.1"/>
    <property type="molecule type" value="Genomic_DNA"/>
</dbReference>
<dbReference type="Proteomes" id="UP000886595">
    <property type="component" value="Unassembled WGS sequence"/>
</dbReference>
<dbReference type="AlphaFoldDB" id="A0A8X7V2K2"/>
<proteinExistence type="predicted"/>
<evidence type="ECO:0000256" key="1">
    <source>
        <dbReference type="SAM" id="MobiDB-lite"/>
    </source>
</evidence>
<keyword evidence="3" id="KW-1185">Reference proteome</keyword>
<protein>
    <submittedName>
        <fullName evidence="2">Uncharacterized protein</fullName>
    </submittedName>
</protein>
<comment type="caution">
    <text evidence="2">The sequence shown here is derived from an EMBL/GenBank/DDBJ whole genome shotgun (WGS) entry which is preliminary data.</text>
</comment>
<feature type="region of interest" description="Disordered" evidence="1">
    <location>
        <begin position="23"/>
        <end position="46"/>
    </location>
</feature>
<organism evidence="2 3">
    <name type="scientific">Brassica carinata</name>
    <name type="common">Ethiopian mustard</name>
    <name type="synonym">Abyssinian cabbage</name>
    <dbReference type="NCBI Taxonomy" id="52824"/>
    <lineage>
        <taxon>Eukaryota</taxon>
        <taxon>Viridiplantae</taxon>
        <taxon>Streptophyta</taxon>
        <taxon>Embryophyta</taxon>
        <taxon>Tracheophyta</taxon>
        <taxon>Spermatophyta</taxon>
        <taxon>Magnoliopsida</taxon>
        <taxon>eudicotyledons</taxon>
        <taxon>Gunneridae</taxon>
        <taxon>Pentapetalae</taxon>
        <taxon>rosids</taxon>
        <taxon>malvids</taxon>
        <taxon>Brassicales</taxon>
        <taxon>Brassicaceae</taxon>
        <taxon>Brassiceae</taxon>
        <taxon>Brassica</taxon>
    </lineage>
</organism>
<gene>
    <name evidence="2" type="ORF">Bca52824_035288</name>
</gene>
<sequence length="93" mass="10153">MAATVRSDDSGASGHAVMARAEFTVTTEDGNGGVVVQQRHNGEETTWTRGPVVENCDEAHRRYDGGADHEEEQDGYAGNEARTHRRSLILELL</sequence>
<accession>A0A8X7V2K2</accession>